<name>A0ACC1IQH4_9FUNG</name>
<dbReference type="EMBL" id="JANBPG010000196">
    <property type="protein sequence ID" value="KAJ1898938.1"/>
    <property type="molecule type" value="Genomic_DNA"/>
</dbReference>
<evidence type="ECO:0000313" key="2">
    <source>
        <dbReference type="Proteomes" id="UP001150581"/>
    </source>
</evidence>
<gene>
    <name evidence="1" type="ORF">LPJ66_002438</name>
</gene>
<sequence length="782" mass="86112">MSKSTDIFTTPKVTQHTFEKHHLSTSPHRDIQMQEQHPDSSNSTVAPLSGNADSGVSDSQAPVQAYAKLEGPDFCYYVRTLEVSLGRHSSSDDPEPVDIDLGDIKAVSRRHAKIHYNFMSQSFELQIFGKNGCLVDDEYFAKGQSVTLRHKMIIQIGDTEFSFLLPKAAMTAAGPANPVMPSSAGYSANTPGLAPAGPPAEPLGMHSGPHAPMAPLHTNDASPQHQHPPQHGGYPVNAITPQRLNLYLQPEAATRQQQQQRNPPGYPPNPMPLDDGRRDHRRRSPPSLPQSLHPPVAGMYGRNAPDDMRRNSQYPAHDPGHPRGHPGALLSRRPPPPQTHHVQQPMMSRGPPLPLPPNQAQRVSDNGQPQQPQPAMLHRHSQQQLQNQQPPPQQQQNQQNQNQHNQSGSPKLNTLSHSGKSIAIQPSCVPTSPSGVRILPATERPKPDDMTNTYAKPTYSYASLIAQAINATDDKKVTLNGIYTFIMDHYPYYQHAQNGWQNSIRHNLSLNKAFVRVQRASNEPGKGSYWAIEDSYKGQFSNGVYKRTRRTKKAMEMEREREKDRARARAQARGDPIGSMHHRRGSLSACTGTGASSPGRYASGSQSPITGGSSSVMGDKRMSPGDDYDDNEDEEDEDIMMDDDDDNEAAHRVHMRHASQVALSAGEDTVDYASSAQSNNGESKPNSFLETTQQQQKQQPGTVSEQNLSRTQSVRRSASPLRQSSKERSPVRQLQKVQEQESPVRVTRSRTGSIGKQANAASILPPPPSRASQPRAQRSAAR</sequence>
<dbReference type="Proteomes" id="UP001150581">
    <property type="component" value="Unassembled WGS sequence"/>
</dbReference>
<organism evidence="1 2">
    <name type="scientific">Kickxella alabastrina</name>
    <dbReference type="NCBI Taxonomy" id="61397"/>
    <lineage>
        <taxon>Eukaryota</taxon>
        <taxon>Fungi</taxon>
        <taxon>Fungi incertae sedis</taxon>
        <taxon>Zoopagomycota</taxon>
        <taxon>Kickxellomycotina</taxon>
        <taxon>Kickxellomycetes</taxon>
        <taxon>Kickxellales</taxon>
        <taxon>Kickxellaceae</taxon>
        <taxon>Kickxella</taxon>
    </lineage>
</organism>
<proteinExistence type="predicted"/>
<accession>A0ACC1IQH4</accession>
<keyword evidence="2" id="KW-1185">Reference proteome</keyword>
<reference evidence="1" key="1">
    <citation type="submission" date="2022-07" db="EMBL/GenBank/DDBJ databases">
        <title>Phylogenomic reconstructions and comparative analyses of Kickxellomycotina fungi.</title>
        <authorList>
            <person name="Reynolds N.K."/>
            <person name="Stajich J.E."/>
            <person name="Barry K."/>
            <person name="Grigoriev I.V."/>
            <person name="Crous P."/>
            <person name="Smith M.E."/>
        </authorList>
    </citation>
    <scope>NUCLEOTIDE SEQUENCE</scope>
    <source>
        <strain evidence="1">Benny 63K</strain>
    </source>
</reference>
<comment type="caution">
    <text evidence="1">The sequence shown here is derived from an EMBL/GenBank/DDBJ whole genome shotgun (WGS) entry which is preliminary data.</text>
</comment>
<evidence type="ECO:0000313" key="1">
    <source>
        <dbReference type="EMBL" id="KAJ1898938.1"/>
    </source>
</evidence>
<protein>
    <submittedName>
        <fullName evidence="1">Uncharacterized protein</fullName>
    </submittedName>
</protein>